<dbReference type="EMBL" id="VAJM01000016">
    <property type="protein sequence ID" value="TLM88812.1"/>
    <property type="molecule type" value="Genomic_DNA"/>
</dbReference>
<accession>A0A5R8WK11</accession>
<dbReference type="OrthoDB" id="797909at2"/>
<proteinExistence type="predicted"/>
<gene>
    <name evidence="1" type="ORF">FDY95_23545</name>
</gene>
<evidence type="ECO:0000313" key="2">
    <source>
        <dbReference type="Proteomes" id="UP000305517"/>
    </source>
</evidence>
<comment type="caution">
    <text evidence="1">The sequence shown here is derived from an EMBL/GenBank/DDBJ whole genome shotgun (WGS) entry which is preliminary data.</text>
</comment>
<reference evidence="1 2" key="1">
    <citation type="submission" date="2019-05" db="EMBL/GenBank/DDBJ databases">
        <title>Hymenobacter edaphi sp. nov., isolated from abandoned arsenic-contaminated farmland soil.</title>
        <authorList>
            <person name="Nie L."/>
        </authorList>
    </citation>
    <scope>NUCLEOTIDE SEQUENCE [LARGE SCALE GENOMIC DNA]</scope>
    <source>
        <strain evidence="1 2">1-3-3-8</strain>
    </source>
</reference>
<name>A0A5R8WK11_9BACT</name>
<organism evidence="1 2">
    <name type="scientific">Hymenobacter jeollabukensis</name>
    <dbReference type="NCBI Taxonomy" id="2025313"/>
    <lineage>
        <taxon>Bacteria</taxon>
        <taxon>Pseudomonadati</taxon>
        <taxon>Bacteroidota</taxon>
        <taxon>Cytophagia</taxon>
        <taxon>Cytophagales</taxon>
        <taxon>Hymenobacteraceae</taxon>
        <taxon>Hymenobacter</taxon>
    </lineage>
</organism>
<dbReference type="AlphaFoldDB" id="A0A5R8WK11"/>
<dbReference type="Proteomes" id="UP000305517">
    <property type="component" value="Unassembled WGS sequence"/>
</dbReference>
<evidence type="ECO:0000313" key="1">
    <source>
        <dbReference type="EMBL" id="TLM88812.1"/>
    </source>
</evidence>
<keyword evidence="2" id="KW-1185">Reference proteome</keyword>
<dbReference type="RefSeq" id="WP_138081744.1">
    <property type="nucleotide sequence ID" value="NZ_VAJM01000016.1"/>
</dbReference>
<sequence length="236" mass="26425">MTNETLSQLVDRANGAEGPETLYLRPLTDTVVQARIWLRAPRPDDSSALPPHYRAYLIRDSAQHYVGIVVDHGEDLHWLVQPDAQGQGHLRRALQDVILPHLLQDRTEQRITISRNYGPEAFEASERVALRAGFKPVVPAEEHDEHVAIFRYVPAPGQALPQFSSRNTPIEELRLQRLRQQLAYHAACLQMISAEVSMHLGDDALAHYITDLADDVLGLGLQVEDASWAVEGQAKP</sequence>
<protein>
    <submittedName>
        <fullName evidence="1">Uncharacterized protein</fullName>
    </submittedName>
</protein>